<dbReference type="Pfam" id="PF08263">
    <property type="entry name" value="LRRNT_2"/>
    <property type="match status" value="1"/>
</dbReference>
<keyword evidence="7" id="KW-0677">Repeat</keyword>
<dbReference type="Pfam" id="PF00560">
    <property type="entry name" value="LRR_1"/>
    <property type="match status" value="10"/>
</dbReference>
<evidence type="ECO:0000256" key="3">
    <source>
        <dbReference type="ARBA" id="ARBA00009592"/>
    </source>
</evidence>
<keyword evidence="14" id="KW-0675">Receptor</keyword>
<keyword evidence="12" id="KW-0732">Signal</keyword>
<evidence type="ECO:0000313" key="14">
    <source>
        <dbReference type="EMBL" id="KAB2615979.1"/>
    </source>
</evidence>
<comment type="caution">
    <text evidence="14">The sequence shown here is derived from an EMBL/GenBank/DDBJ whole genome shotgun (WGS) entry which is preliminary data.</text>
</comment>
<dbReference type="Proteomes" id="UP000327157">
    <property type="component" value="Chromosome 3"/>
</dbReference>
<gene>
    <name evidence="14" type="ORF">D8674_022567</name>
</gene>
<keyword evidence="10" id="KW-0325">Glycoprotein</keyword>
<reference evidence="14 15" key="3">
    <citation type="submission" date="2019-11" db="EMBL/GenBank/DDBJ databases">
        <title>A de novo genome assembly of a pear dwarfing rootstock.</title>
        <authorList>
            <person name="Wang F."/>
            <person name="Wang J."/>
            <person name="Li S."/>
            <person name="Zhang Y."/>
            <person name="Fang M."/>
            <person name="Ma L."/>
            <person name="Zhao Y."/>
            <person name="Jiang S."/>
        </authorList>
    </citation>
    <scope>NUCLEOTIDE SEQUENCE [LARGE SCALE GENOMIC DNA]</scope>
    <source>
        <strain evidence="14">S2</strain>
        <tissue evidence="14">Leaf</tissue>
    </source>
</reference>
<comment type="similarity">
    <text evidence="3">Belongs to the RLP family.</text>
</comment>
<keyword evidence="5" id="KW-0433">Leucine-rich repeat</keyword>
<reference evidence="15" key="2">
    <citation type="submission" date="2019-10" db="EMBL/GenBank/DDBJ databases">
        <title>A de novo genome assembly of a pear dwarfing rootstock.</title>
        <authorList>
            <person name="Wang F."/>
            <person name="Wang J."/>
            <person name="Li S."/>
            <person name="Zhang Y."/>
            <person name="Fang M."/>
            <person name="Ma L."/>
            <person name="Zhao Y."/>
            <person name="Jiang S."/>
        </authorList>
    </citation>
    <scope>NUCLEOTIDE SEQUENCE [LARGE SCALE GENOMIC DNA]</scope>
</reference>
<dbReference type="OrthoDB" id="1163568at2759"/>
<name>A0A5N5GKC3_9ROSA</name>
<keyword evidence="8 11" id="KW-1133">Transmembrane helix</keyword>
<keyword evidence="4" id="KW-1003">Cell membrane</keyword>
<dbReference type="InterPro" id="IPR013210">
    <property type="entry name" value="LRR_N_plant-typ"/>
</dbReference>
<evidence type="ECO:0000256" key="12">
    <source>
        <dbReference type="SAM" id="SignalP"/>
    </source>
</evidence>
<comment type="subcellular location">
    <subcellularLocation>
        <location evidence="2">Cell membrane</location>
    </subcellularLocation>
    <subcellularLocation>
        <location evidence="1">Membrane</location>
        <topology evidence="1">Single-pass membrane protein</topology>
    </subcellularLocation>
</comment>
<evidence type="ECO:0000256" key="10">
    <source>
        <dbReference type="ARBA" id="ARBA00023180"/>
    </source>
</evidence>
<dbReference type="AlphaFoldDB" id="A0A5N5GKC3"/>
<evidence type="ECO:0000256" key="4">
    <source>
        <dbReference type="ARBA" id="ARBA00022475"/>
    </source>
</evidence>
<evidence type="ECO:0000256" key="6">
    <source>
        <dbReference type="ARBA" id="ARBA00022692"/>
    </source>
</evidence>
<evidence type="ECO:0000313" key="15">
    <source>
        <dbReference type="Proteomes" id="UP000327157"/>
    </source>
</evidence>
<sequence length="744" mass="83331">MAHGFLLTILLFTSIISPNIHACNQNERSALLSFNLTLSSPPLNWTSINCCTWEGITCNQEGRVTHLLLPSKGLHGVIFTSSSSLGNLTHLTHLNFSHNSLHGSLENKLFESLDSLEILDLSYNLLFGVLPLSLTSRNIRTLDLSSNRFHGPIPSSFFMHAWNLTSFNVSNNAFSSYIPSSICLHSNPLIRVLDFSSNQFNGNILRGFGRCSELQIFRAGHNNLSGLLPEDIYNATKLEEIAVPLNSLYGGISERIVNLNNLVILDLSFNQLSGILPLRLGKLSRLKIIKLDFNDLQGSLPQSLMNCSSLVELRLAKNNLEGDITKLNFSKLVQLTKLDLYRNNFTGKLPTSLYSCRSLKAIRLSSNNLEGQIQPEILSLNSLSFLSLGSLRLENVTGAMKILMHCKSLQILLLTHSFNGEGMPSDDDMVSFDGFRNLRFLSLMNCDLTGRIPVWLAKLKSLQILALDDNKITGTIPSWLGTDLPRLFYIGLSKNLISGEFPKELCRLPALVHELIAAQADQYYIELPLYITNSREVLITYGIRRILYGFPSFIDLSSNNITGNIPSEIGQLQLLQELHLDNNNFSGNIPDQMSNLMKLQALSLSKNHLSGKIPSSLASLNFLKSFDVSYNNLEGSIPTSTQLQSFEASAFEGNPKLCGAPLPNKCRTDAHGKNNRDDEDDGHQLPWFYIWAVFGFIFGFWGVCGSLIVKKTWRYAYFQFTDNVQDRLYAMLAVRMNRMKRWLN</sequence>
<evidence type="ECO:0000256" key="9">
    <source>
        <dbReference type="ARBA" id="ARBA00023136"/>
    </source>
</evidence>
<evidence type="ECO:0000256" key="8">
    <source>
        <dbReference type="ARBA" id="ARBA00022989"/>
    </source>
</evidence>
<dbReference type="FunFam" id="3.80.10.10:FF:000213">
    <property type="entry name" value="Tyrosine-sulfated glycopeptide receptor 1"/>
    <property type="match status" value="1"/>
</dbReference>
<dbReference type="InterPro" id="IPR032675">
    <property type="entry name" value="LRR_dom_sf"/>
</dbReference>
<dbReference type="PANTHER" id="PTHR48065:SF72">
    <property type="entry name" value="LEUCINE-RICH REPEAT-CONTAINING N-TERMINAL PLANT-TYPE DOMAIN-CONTAINING PROTEIN"/>
    <property type="match status" value="1"/>
</dbReference>
<dbReference type="Gene3D" id="3.80.10.10">
    <property type="entry name" value="Ribonuclease Inhibitor"/>
    <property type="match status" value="2"/>
</dbReference>
<organism evidence="14 15">
    <name type="scientific">Pyrus ussuriensis x Pyrus communis</name>
    <dbReference type="NCBI Taxonomy" id="2448454"/>
    <lineage>
        <taxon>Eukaryota</taxon>
        <taxon>Viridiplantae</taxon>
        <taxon>Streptophyta</taxon>
        <taxon>Embryophyta</taxon>
        <taxon>Tracheophyta</taxon>
        <taxon>Spermatophyta</taxon>
        <taxon>Magnoliopsida</taxon>
        <taxon>eudicotyledons</taxon>
        <taxon>Gunneridae</taxon>
        <taxon>Pentapetalae</taxon>
        <taxon>rosids</taxon>
        <taxon>fabids</taxon>
        <taxon>Rosales</taxon>
        <taxon>Rosaceae</taxon>
        <taxon>Amygdaloideae</taxon>
        <taxon>Maleae</taxon>
        <taxon>Pyrus</taxon>
    </lineage>
</organism>
<protein>
    <submittedName>
        <fullName evidence="14">Receptor-like protein 2</fullName>
    </submittedName>
</protein>
<dbReference type="SUPFAM" id="SSF52058">
    <property type="entry name" value="L domain-like"/>
    <property type="match status" value="3"/>
</dbReference>
<feature type="signal peptide" evidence="12">
    <location>
        <begin position="1"/>
        <end position="22"/>
    </location>
</feature>
<dbReference type="PANTHER" id="PTHR48065">
    <property type="entry name" value="OS10G0469600 PROTEIN"/>
    <property type="match status" value="1"/>
</dbReference>
<evidence type="ECO:0000259" key="13">
    <source>
        <dbReference type="Pfam" id="PF08263"/>
    </source>
</evidence>
<dbReference type="SMART" id="SM00369">
    <property type="entry name" value="LRR_TYP"/>
    <property type="match status" value="7"/>
</dbReference>
<evidence type="ECO:0000256" key="7">
    <source>
        <dbReference type="ARBA" id="ARBA00022737"/>
    </source>
</evidence>
<evidence type="ECO:0000256" key="2">
    <source>
        <dbReference type="ARBA" id="ARBA00004236"/>
    </source>
</evidence>
<keyword evidence="6 11" id="KW-0812">Transmembrane</keyword>
<dbReference type="GO" id="GO:0005886">
    <property type="term" value="C:plasma membrane"/>
    <property type="evidence" value="ECO:0007669"/>
    <property type="project" value="UniProtKB-SubCell"/>
</dbReference>
<feature type="domain" description="Leucine-rich repeat-containing N-terminal plant-type" evidence="13">
    <location>
        <begin position="25"/>
        <end position="59"/>
    </location>
</feature>
<evidence type="ECO:0000256" key="1">
    <source>
        <dbReference type="ARBA" id="ARBA00004167"/>
    </source>
</evidence>
<evidence type="ECO:0000256" key="5">
    <source>
        <dbReference type="ARBA" id="ARBA00022614"/>
    </source>
</evidence>
<evidence type="ECO:0000256" key="11">
    <source>
        <dbReference type="SAM" id="Phobius"/>
    </source>
</evidence>
<dbReference type="FunFam" id="3.80.10.10:FF:000095">
    <property type="entry name" value="LRR receptor-like serine/threonine-protein kinase GSO1"/>
    <property type="match status" value="1"/>
</dbReference>
<keyword evidence="15" id="KW-1185">Reference proteome</keyword>
<reference evidence="14 15" key="1">
    <citation type="submission" date="2019-09" db="EMBL/GenBank/DDBJ databases">
        <authorList>
            <person name="Ou C."/>
        </authorList>
    </citation>
    <scope>NUCLEOTIDE SEQUENCE [LARGE SCALE GENOMIC DNA]</scope>
    <source>
        <strain evidence="14">S2</strain>
        <tissue evidence="14">Leaf</tissue>
    </source>
</reference>
<dbReference type="InterPro" id="IPR001611">
    <property type="entry name" value="Leu-rich_rpt"/>
</dbReference>
<accession>A0A5N5GKC3</accession>
<feature type="chain" id="PRO_5024285367" evidence="12">
    <location>
        <begin position="23"/>
        <end position="744"/>
    </location>
</feature>
<feature type="transmembrane region" description="Helical" evidence="11">
    <location>
        <begin position="687"/>
        <end position="709"/>
    </location>
</feature>
<dbReference type="InterPro" id="IPR003591">
    <property type="entry name" value="Leu-rich_rpt_typical-subtyp"/>
</dbReference>
<dbReference type="EMBL" id="SMOL01000402">
    <property type="protein sequence ID" value="KAB2615979.1"/>
    <property type="molecule type" value="Genomic_DNA"/>
</dbReference>
<keyword evidence="9 11" id="KW-0472">Membrane</keyword>
<dbReference type="PROSITE" id="PS51450">
    <property type="entry name" value="LRR"/>
    <property type="match status" value="1"/>
</dbReference>
<proteinExistence type="inferred from homology"/>